<evidence type="ECO:0000313" key="4">
    <source>
        <dbReference type="Proteomes" id="UP001206483"/>
    </source>
</evidence>
<accession>A0ABT1J8Z8</accession>
<name>A0ABT1J8Z8_9ACTN</name>
<proteinExistence type="predicted"/>
<dbReference type="EMBL" id="JAMZDX010000007">
    <property type="protein sequence ID" value="MCP2313863.1"/>
    <property type="molecule type" value="Genomic_DNA"/>
</dbReference>
<feature type="transmembrane region" description="Helical" evidence="1">
    <location>
        <begin position="184"/>
        <end position="208"/>
    </location>
</feature>
<comment type="caution">
    <text evidence="3">The sequence shown here is derived from an EMBL/GenBank/DDBJ whole genome shotgun (WGS) entry which is preliminary data.</text>
</comment>
<organism evidence="3 4">
    <name type="scientific">Kitasatospora paracochleata</name>
    <dbReference type="NCBI Taxonomy" id="58354"/>
    <lineage>
        <taxon>Bacteria</taxon>
        <taxon>Bacillati</taxon>
        <taxon>Actinomycetota</taxon>
        <taxon>Actinomycetes</taxon>
        <taxon>Kitasatosporales</taxon>
        <taxon>Streptomycetaceae</taxon>
        <taxon>Kitasatospora</taxon>
    </lineage>
</organism>
<evidence type="ECO:0008006" key="5">
    <source>
        <dbReference type="Google" id="ProtNLM"/>
    </source>
</evidence>
<keyword evidence="1" id="KW-0812">Transmembrane</keyword>
<reference evidence="3 4" key="1">
    <citation type="submission" date="2022-06" db="EMBL/GenBank/DDBJ databases">
        <title>Sequencing the genomes of 1000 actinobacteria strains.</title>
        <authorList>
            <person name="Klenk H.-P."/>
        </authorList>
    </citation>
    <scope>NUCLEOTIDE SEQUENCE [LARGE SCALE GENOMIC DNA]</scope>
    <source>
        <strain evidence="3 4">DSM 41656</strain>
    </source>
</reference>
<dbReference type="RefSeq" id="WP_253804066.1">
    <property type="nucleotide sequence ID" value="NZ_BAAAUB010000037.1"/>
</dbReference>
<gene>
    <name evidence="3" type="ORF">FHR36_007062</name>
</gene>
<protein>
    <recommendedName>
        <fullName evidence="5">CopC domain-containing protein</fullName>
    </recommendedName>
</protein>
<keyword evidence="2" id="KW-0732">Signal</keyword>
<evidence type="ECO:0000256" key="1">
    <source>
        <dbReference type="SAM" id="Phobius"/>
    </source>
</evidence>
<dbReference type="Proteomes" id="UP001206483">
    <property type="component" value="Unassembled WGS sequence"/>
</dbReference>
<evidence type="ECO:0000313" key="3">
    <source>
        <dbReference type="EMBL" id="MCP2313863.1"/>
    </source>
</evidence>
<keyword evidence="1" id="KW-1133">Transmembrane helix</keyword>
<keyword evidence="4" id="KW-1185">Reference proteome</keyword>
<evidence type="ECO:0000256" key="2">
    <source>
        <dbReference type="SAM" id="SignalP"/>
    </source>
</evidence>
<sequence length="214" mass="20940">MHHRSTHLRRLAGGLVTGLLTAVITLGAAAPAGAHGDTIALTVTGTEAGHPVLTAVWENDRDPVTDPIGGTLSATAADGTALGPLPLVAVPGRPGTVTTARALTPGHWQVTAETAFPGLGRYEGVLDVPVTDPPAATAGPAVPTTVPTSTVTATTAATAAPTATTASSAPTPVPVAARPRSHGWPLLVGVLAVTALGVSAVAAGVVVLRRSAGS</sequence>
<keyword evidence="1" id="KW-0472">Membrane</keyword>
<feature type="signal peptide" evidence="2">
    <location>
        <begin position="1"/>
        <end position="34"/>
    </location>
</feature>
<feature type="chain" id="PRO_5047529380" description="CopC domain-containing protein" evidence="2">
    <location>
        <begin position="35"/>
        <end position="214"/>
    </location>
</feature>